<dbReference type="OrthoDB" id="3010248at2759"/>
<feature type="transmembrane region" description="Helical" evidence="2">
    <location>
        <begin position="63"/>
        <end position="82"/>
    </location>
</feature>
<keyword evidence="2" id="KW-0472">Membrane</keyword>
<proteinExistence type="predicted"/>
<evidence type="ECO:0000256" key="2">
    <source>
        <dbReference type="SAM" id="Phobius"/>
    </source>
</evidence>
<keyword evidence="4" id="KW-1185">Reference proteome</keyword>
<sequence>MPTTPARANFSYCFALIMSPNITYTKPWLFSFTDSTRPWLLTLQGCKEVCGESAELWSAQDTLFRFALWIMPAIVLIGHFHFPPLSRWNTVRVVIRLLGDPIDSIWSILMRQEINSRLFRRAVRLQISSRVDNKELVGPLIEAIAGIWTAYDEIGWGELPTNALERFERHGTHVSLDEAYCVLRAGHRLASNRSSSNLGTWIAIFGMIGALFAAYVRTWMQKLENQTAHTIAIVSMFFIYIPIVKITGDIGAFNSPSDAIDIILELRRDLLTCTTQSRLLEIFPLLEFHENMMWQKDSGRTKDLDIECPRIHHSPGIVLEPVARMAVTEVGDHNSQGQHWTTSEPLKRKESPGVESCQPASGHESLRAPDQTENAGTAVISRDLIESWPNIAPSLGMNIVFRPQKSVYIASSTPKHMVFPTKDEDRHPYLLLLFSIAFVVVGSYTPAFLLSYFTFWTVGFGCRCLCWTLILTFWVLSLLADAIMKHRIRLARRLWDMTVAKDSVVAAIFVGIIIWLQIGWVNNCWCGQNRLASGKMRLWTWRRWVLNSGRSYGSFGL</sequence>
<reference evidence="3" key="1">
    <citation type="journal article" date="2020" name="Stud. Mycol.">
        <title>101 Dothideomycetes genomes: a test case for predicting lifestyles and emergence of pathogens.</title>
        <authorList>
            <person name="Haridas S."/>
            <person name="Albert R."/>
            <person name="Binder M."/>
            <person name="Bloem J."/>
            <person name="Labutti K."/>
            <person name="Salamov A."/>
            <person name="Andreopoulos B."/>
            <person name="Baker S."/>
            <person name="Barry K."/>
            <person name="Bills G."/>
            <person name="Bluhm B."/>
            <person name="Cannon C."/>
            <person name="Castanera R."/>
            <person name="Culley D."/>
            <person name="Daum C."/>
            <person name="Ezra D."/>
            <person name="Gonzalez J."/>
            <person name="Henrissat B."/>
            <person name="Kuo A."/>
            <person name="Liang C."/>
            <person name="Lipzen A."/>
            <person name="Lutzoni F."/>
            <person name="Magnuson J."/>
            <person name="Mondo S."/>
            <person name="Nolan M."/>
            <person name="Ohm R."/>
            <person name="Pangilinan J."/>
            <person name="Park H.-J."/>
            <person name="Ramirez L."/>
            <person name="Alfaro M."/>
            <person name="Sun H."/>
            <person name="Tritt A."/>
            <person name="Yoshinaga Y."/>
            <person name="Zwiers L.-H."/>
            <person name="Turgeon B."/>
            <person name="Goodwin S."/>
            <person name="Spatafora J."/>
            <person name="Crous P."/>
            <person name="Grigoriev I."/>
        </authorList>
    </citation>
    <scope>NUCLEOTIDE SEQUENCE</scope>
    <source>
        <strain evidence="3">CBS 207.26</strain>
    </source>
</reference>
<feature type="transmembrane region" description="Helical" evidence="2">
    <location>
        <begin position="504"/>
        <end position="521"/>
    </location>
</feature>
<evidence type="ECO:0000313" key="3">
    <source>
        <dbReference type="EMBL" id="KAF2184201.1"/>
    </source>
</evidence>
<feature type="region of interest" description="Disordered" evidence="1">
    <location>
        <begin position="332"/>
        <end position="372"/>
    </location>
</feature>
<feature type="transmembrane region" description="Helical" evidence="2">
    <location>
        <begin position="198"/>
        <end position="216"/>
    </location>
</feature>
<gene>
    <name evidence="3" type="ORF">K469DRAFT_200741</name>
</gene>
<keyword evidence="2" id="KW-0812">Transmembrane</keyword>
<name>A0A6A6DWY5_9PEZI</name>
<feature type="transmembrane region" description="Helical" evidence="2">
    <location>
        <begin position="228"/>
        <end position="247"/>
    </location>
</feature>
<dbReference type="AlphaFoldDB" id="A0A6A6DWY5"/>
<evidence type="ECO:0000256" key="1">
    <source>
        <dbReference type="SAM" id="MobiDB-lite"/>
    </source>
</evidence>
<keyword evidence="2" id="KW-1133">Transmembrane helix</keyword>
<dbReference type="EMBL" id="ML994639">
    <property type="protein sequence ID" value="KAF2184201.1"/>
    <property type="molecule type" value="Genomic_DNA"/>
</dbReference>
<feature type="transmembrane region" description="Helical" evidence="2">
    <location>
        <begin position="429"/>
        <end position="449"/>
    </location>
</feature>
<feature type="transmembrane region" description="Helical" evidence="2">
    <location>
        <begin position="455"/>
        <end position="483"/>
    </location>
</feature>
<organism evidence="3 4">
    <name type="scientific">Zopfia rhizophila CBS 207.26</name>
    <dbReference type="NCBI Taxonomy" id="1314779"/>
    <lineage>
        <taxon>Eukaryota</taxon>
        <taxon>Fungi</taxon>
        <taxon>Dikarya</taxon>
        <taxon>Ascomycota</taxon>
        <taxon>Pezizomycotina</taxon>
        <taxon>Dothideomycetes</taxon>
        <taxon>Dothideomycetes incertae sedis</taxon>
        <taxon>Zopfiaceae</taxon>
        <taxon>Zopfia</taxon>
    </lineage>
</organism>
<feature type="compositionally biased region" description="Polar residues" evidence="1">
    <location>
        <begin position="333"/>
        <end position="344"/>
    </location>
</feature>
<protein>
    <submittedName>
        <fullName evidence="3">Uncharacterized protein</fullName>
    </submittedName>
</protein>
<dbReference type="Proteomes" id="UP000800200">
    <property type="component" value="Unassembled WGS sequence"/>
</dbReference>
<accession>A0A6A6DWY5</accession>
<evidence type="ECO:0000313" key="4">
    <source>
        <dbReference type="Proteomes" id="UP000800200"/>
    </source>
</evidence>